<evidence type="ECO:0000313" key="19">
    <source>
        <dbReference type="Proteomes" id="UP000030653"/>
    </source>
</evidence>
<evidence type="ECO:0000256" key="15">
    <source>
        <dbReference type="SAM" id="MobiDB-lite"/>
    </source>
</evidence>
<sequence length="778" mass="86448">MTPSANIIPVSPVNGTTTATTDGHNPVKAPAKALKPHPLDPLSPEEISAVSLALRHHIASNTPVKAVKFTNAYVLQPPKRDVLAYLGIPLETGKEPEPAPESIPRRAEADFIDAVTGDVYVAQLTFVEGEFKVDDLTKLPEGTQSIITPEELCLCEYALRKDERVCKLAAEVGVTPDQLHADGWALGWDDRWPTKTRVQQCLLYARYGEHENIYCHPMDFFPVIDSNSFEVLAVDFAPHRLGGIQPSTRVPPLHAKLERERIPPPQTKHEYLPDLLEKNPNFKGMRDDVKPLYVVQPEGVSFTVRGRELEWQKWKMHVGFEPREGLVLNTITYNDDGMIRPIAYKVSCCEMVIPYGDPQFPHPRKFAFDVGEYGMGTVANELSLGCDCLGTICYLPGCFVGNNGEPIKIKHAVCIHEEDAGLLWKHTDCRAGGRAHSVRARKLVVSWVATVSNYEYIFYWNFFQDGMFELEIRLSGILNVYVLGEGEKQSRYTTQVAPRIDAQYHQHLFCMRMDPMIDGIKNSVMETDVVPSEFPTGSEQNFAGNGFYTKNTIIKHTGEGERQYSAENDRRWTIVNTSKPHYSSGQPAGYRIVTHSFPRLLAAPGSWVRKRAPFARSSLWVTRYAPGREWPAGKYVPQTRAAPEDSLEYWMKGDENLDQEDIIVWFTIGTNHIPRPEDWPVMPADHLKVVFRPQSFFQCNPALDVPSTSAVGSCYAFGTAAAPVPGTHAVAVTTEGEAVVEETAGHLNGGANGHGTNGNGTNGHRSNNNGTNGAACCH</sequence>
<dbReference type="GO" id="GO:0048038">
    <property type="term" value="F:quinone binding"/>
    <property type="evidence" value="ECO:0007669"/>
    <property type="project" value="InterPro"/>
</dbReference>
<evidence type="ECO:0000256" key="14">
    <source>
        <dbReference type="RuleBase" id="RU000672"/>
    </source>
</evidence>
<dbReference type="GO" id="GO:0005507">
    <property type="term" value="F:copper ion binding"/>
    <property type="evidence" value="ECO:0007669"/>
    <property type="project" value="InterPro"/>
</dbReference>
<evidence type="ECO:0000256" key="7">
    <source>
        <dbReference type="ARBA" id="ARBA00022772"/>
    </source>
</evidence>
<keyword evidence="6 14" id="KW-0479">Metal-binding</keyword>
<dbReference type="FunFam" id="2.70.98.20:FF:000006">
    <property type="entry name" value="Amine oxidase"/>
    <property type="match status" value="1"/>
</dbReference>
<protein>
    <recommendedName>
        <fullName evidence="14">Amine oxidase</fullName>
        <ecNumber evidence="14">1.4.3.-</ecNumber>
    </recommendedName>
</protein>
<feature type="domain" description="Copper amine oxidase N3-terminal" evidence="17">
    <location>
        <begin position="146"/>
        <end position="235"/>
    </location>
</feature>
<comment type="cofactor">
    <cofactor evidence="1">
        <name>Cu cation</name>
        <dbReference type="ChEBI" id="CHEBI:23378"/>
    </cofactor>
</comment>
<feature type="compositionally biased region" description="Polar residues" evidence="15">
    <location>
        <begin position="13"/>
        <end position="23"/>
    </location>
</feature>
<keyword evidence="8 14" id="KW-0560">Oxidoreductase</keyword>
<feature type="region of interest" description="Disordered" evidence="15">
    <location>
        <begin position="745"/>
        <end position="778"/>
    </location>
</feature>
<dbReference type="HOGENOM" id="CLU_011500_3_2_1"/>
<evidence type="ECO:0000259" key="17">
    <source>
        <dbReference type="Pfam" id="PF02728"/>
    </source>
</evidence>
<feature type="compositionally biased region" description="Low complexity" evidence="15">
    <location>
        <begin position="762"/>
        <end position="778"/>
    </location>
</feature>
<evidence type="ECO:0000259" key="16">
    <source>
        <dbReference type="Pfam" id="PF01179"/>
    </source>
</evidence>
<comment type="cofactor">
    <cofactor evidence="14">
        <name>Cu cation</name>
        <dbReference type="ChEBI" id="CHEBI:23378"/>
    </cofactor>
    <text evidence="14">Contains 1 topaquinone per subunit.</text>
</comment>
<comment type="cofactor">
    <cofactor evidence="3">
        <name>Zn(2+)</name>
        <dbReference type="ChEBI" id="CHEBI:29105"/>
    </cofactor>
</comment>
<evidence type="ECO:0000256" key="4">
    <source>
        <dbReference type="ARBA" id="ARBA00007983"/>
    </source>
</evidence>
<evidence type="ECO:0000256" key="11">
    <source>
        <dbReference type="ARBA" id="ARBA00048032"/>
    </source>
</evidence>
<dbReference type="Pfam" id="PF02728">
    <property type="entry name" value="Cu_amine_oxidN3"/>
    <property type="match status" value="1"/>
</dbReference>
<name>M5G458_DACPD</name>
<dbReference type="InterPro" id="IPR049947">
    <property type="entry name" value="Cu_Am_Ox_Cu-bd"/>
</dbReference>
<feature type="region of interest" description="Disordered" evidence="15">
    <location>
        <begin position="1"/>
        <end position="25"/>
    </location>
</feature>
<dbReference type="SUPFAM" id="SSF54416">
    <property type="entry name" value="Amine oxidase N-terminal region"/>
    <property type="match status" value="2"/>
</dbReference>
<dbReference type="EC" id="1.4.3.-" evidence="14"/>
<comment type="subunit">
    <text evidence="5">Homodimer.</text>
</comment>
<dbReference type="InterPro" id="IPR049948">
    <property type="entry name" value="Cu_Am_ox_TPQ-bd"/>
</dbReference>
<organism evidence="18 19">
    <name type="scientific">Dacryopinax primogenitus (strain DJM 731)</name>
    <name type="common">Brown rot fungus</name>
    <dbReference type="NCBI Taxonomy" id="1858805"/>
    <lineage>
        <taxon>Eukaryota</taxon>
        <taxon>Fungi</taxon>
        <taxon>Dikarya</taxon>
        <taxon>Basidiomycota</taxon>
        <taxon>Agaricomycotina</taxon>
        <taxon>Dacrymycetes</taxon>
        <taxon>Dacrymycetales</taxon>
        <taxon>Dacrymycetaceae</taxon>
        <taxon>Dacryopinax</taxon>
    </lineage>
</organism>
<feature type="compositionally biased region" description="Gly residues" evidence="15">
    <location>
        <begin position="747"/>
        <end position="761"/>
    </location>
</feature>
<dbReference type="InterPro" id="IPR000269">
    <property type="entry name" value="Cu_amine_oxidase"/>
</dbReference>
<evidence type="ECO:0000256" key="2">
    <source>
        <dbReference type="ARBA" id="ARBA00001936"/>
    </source>
</evidence>
<comment type="catalytic activity">
    <reaction evidence="11">
        <text>a primary methyl amine + O2 + H2O = an aldehyde + H2O2 + NH4(+)</text>
        <dbReference type="Rhea" id="RHEA:16153"/>
        <dbReference type="ChEBI" id="CHEBI:15377"/>
        <dbReference type="ChEBI" id="CHEBI:15379"/>
        <dbReference type="ChEBI" id="CHEBI:16240"/>
        <dbReference type="ChEBI" id="CHEBI:17478"/>
        <dbReference type="ChEBI" id="CHEBI:28938"/>
        <dbReference type="ChEBI" id="CHEBI:228804"/>
        <dbReference type="EC" id="1.4.3.21"/>
    </reaction>
</comment>
<evidence type="ECO:0000256" key="8">
    <source>
        <dbReference type="ARBA" id="ARBA00023002"/>
    </source>
</evidence>
<dbReference type="GO" id="GO:0008131">
    <property type="term" value="F:primary methylamine oxidase activity"/>
    <property type="evidence" value="ECO:0007669"/>
    <property type="project" value="UniProtKB-EC"/>
</dbReference>
<dbReference type="InterPro" id="IPR016182">
    <property type="entry name" value="Cu_amine_oxidase_N-reg"/>
</dbReference>
<dbReference type="InterPro" id="IPR036460">
    <property type="entry name" value="Cu_amine_oxidase_C_sf"/>
</dbReference>
<dbReference type="PROSITE" id="PS01164">
    <property type="entry name" value="COPPER_AMINE_OXID_1"/>
    <property type="match status" value="1"/>
</dbReference>
<keyword evidence="7 12" id="KW-0801">TPQ</keyword>
<keyword evidence="10" id="KW-0464">Manganese</keyword>
<comment type="cofactor">
    <cofactor evidence="2">
        <name>Mn(2+)</name>
        <dbReference type="ChEBI" id="CHEBI:29035"/>
    </cofactor>
</comment>
<dbReference type="STRING" id="1858805.M5G458"/>
<dbReference type="AlphaFoldDB" id="M5G458"/>
<dbReference type="InterPro" id="IPR015802">
    <property type="entry name" value="Cu_amine_oxidase_N3"/>
</dbReference>
<feature type="active site" description="Proton acceptor" evidence="12">
    <location>
        <position position="369"/>
    </location>
</feature>
<dbReference type="GO" id="GO:0009308">
    <property type="term" value="P:amine metabolic process"/>
    <property type="evidence" value="ECO:0007669"/>
    <property type="project" value="UniProtKB-UniRule"/>
</dbReference>
<dbReference type="PROSITE" id="PS01165">
    <property type="entry name" value="COPPER_AMINE_OXID_2"/>
    <property type="match status" value="1"/>
</dbReference>
<evidence type="ECO:0000256" key="12">
    <source>
        <dbReference type="PIRSR" id="PIRSR600269-50"/>
    </source>
</evidence>
<dbReference type="Gene3D" id="2.70.98.20">
    <property type="entry name" value="Copper amine oxidase, catalytic domain"/>
    <property type="match status" value="1"/>
</dbReference>
<dbReference type="Proteomes" id="UP000030653">
    <property type="component" value="Unassembled WGS sequence"/>
</dbReference>
<feature type="modified residue" description="2',4',5'-topaquinone" evidence="13">
    <location>
        <position position="454"/>
    </location>
</feature>
<comment type="similarity">
    <text evidence="4 14">Belongs to the copper/topaquinone oxidase family.</text>
</comment>
<reference evidence="18 19" key="1">
    <citation type="journal article" date="2012" name="Science">
        <title>The Paleozoic origin of enzymatic lignin decomposition reconstructed from 31 fungal genomes.</title>
        <authorList>
            <person name="Floudas D."/>
            <person name="Binder M."/>
            <person name="Riley R."/>
            <person name="Barry K."/>
            <person name="Blanchette R.A."/>
            <person name="Henrissat B."/>
            <person name="Martinez A.T."/>
            <person name="Otillar R."/>
            <person name="Spatafora J.W."/>
            <person name="Yadav J.S."/>
            <person name="Aerts A."/>
            <person name="Benoit I."/>
            <person name="Boyd A."/>
            <person name="Carlson A."/>
            <person name="Copeland A."/>
            <person name="Coutinho P.M."/>
            <person name="de Vries R.P."/>
            <person name="Ferreira P."/>
            <person name="Findley K."/>
            <person name="Foster B."/>
            <person name="Gaskell J."/>
            <person name="Glotzer D."/>
            <person name="Gorecki P."/>
            <person name="Heitman J."/>
            <person name="Hesse C."/>
            <person name="Hori C."/>
            <person name="Igarashi K."/>
            <person name="Jurgens J.A."/>
            <person name="Kallen N."/>
            <person name="Kersten P."/>
            <person name="Kohler A."/>
            <person name="Kuees U."/>
            <person name="Kumar T.K.A."/>
            <person name="Kuo A."/>
            <person name="LaButti K."/>
            <person name="Larrondo L.F."/>
            <person name="Lindquist E."/>
            <person name="Ling A."/>
            <person name="Lombard V."/>
            <person name="Lucas S."/>
            <person name="Lundell T."/>
            <person name="Martin R."/>
            <person name="McLaughlin D.J."/>
            <person name="Morgenstern I."/>
            <person name="Morin E."/>
            <person name="Murat C."/>
            <person name="Nagy L.G."/>
            <person name="Nolan M."/>
            <person name="Ohm R.A."/>
            <person name="Patyshakuliyeva A."/>
            <person name="Rokas A."/>
            <person name="Ruiz-Duenas F.J."/>
            <person name="Sabat G."/>
            <person name="Salamov A."/>
            <person name="Samejima M."/>
            <person name="Schmutz J."/>
            <person name="Slot J.C."/>
            <person name="St John F."/>
            <person name="Stenlid J."/>
            <person name="Sun H."/>
            <person name="Sun S."/>
            <person name="Syed K."/>
            <person name="Tsang A."/>
            <person name="Wiebenga A."/>
            <person name="Young D."/>
            <person name="Pisabarro A."/>
            <person name="Eastwood D.C."/>
            <person name="Martin F."/>
            <person name="Cullen D."/>
            <person name="Grigoriev I.V."/>
            <person name="Hibbett D.S."/>
        </authorList>
    </citation>
    <scope>NUCLEOTIDE SEQUENCE [LARGE SCALE GENOMIC DNA]</scope>
    <source>
        <strain evidence="18 19">DJM-731 SS1</strain>
    </source>
</reference>
<evidence type="ECO:0000313" key="18">
    <source>
        <dbReference type="EMBL" id="EJU05051.1"/>
    </source>
</evidence>
<feature type="domain" description="Copper amine oxidase catalytic" evidence="16">
    <location>
        <begin position="294"/>
        <end position="703"/>
    </location>
</feature>
<comment type="PTM">
    <text evidence="13 14">Topaquinone (TPQ) is generated by copper-dependent autoxidation of a specific tyrosyl residue.</text>
</comment>
<dbReference type="EMBL" id="JH795857">
    <property type="protein sequence ID" value="EJU05051.1"/>
    <property type="molecule type" value="Genomic_DNA"/>
</dbReference>
<dbReference type="OrthoDB" id="5379943at2759"/>
<accession>M5G458</accession>
<evidence type="ECO:0000256" key="9">
    <source>
        <dbReference type="ARBA" id="ARBA00023008"/>
    </source>
</evidence>
<evidence type="ECO:0000256" key="6">
    <source>
        <dbReference type="ARBA" id="ARBA00022723"/>
    </source>
</evidence>
<dbReference type="OMA" id="RYWQNYF"/>
<evidence type="ECO:0000256" key="10">
    <source>
        <dbReference type="ARBA" id="ARBA00023211"/>
    </source>
</evidence>
<dbReference type="PANTHER" id="PTHR10638:SF86">
    <property type="entry name" value="COPPER AMINE OXIDASE 1-RELATED"/>
    <property type="match status" value="1"/>
</dbReference>
<gene>
    <name evidence="18" type="ORF">DACRYDRAFT_76109</name>
</gene>
<dbReference type="SUPFAM" id="SSF49998">
    <property type="entry name" value="Amine oxidase catalytic domain"/>
    <property type="match status" value="1"/>
</dbReference>
<evidence type="ECO:0000256" key="1">
    <source>
        <dbReference type="ARBA" id="ARBA00001935"/>
    </source>
</evidence>
<evidence type="ECO:0000256" key="3">
    <source>
        <dbReference type="ARBA" id="ARBA00001947"/>
    </source>
</evidence>
<dbReference type="InterPro" id="IPR015798">
    <property type="entry name" value="Cu_amine_oxidase_C"/>
</dbReference>
<feature type="active site" description="Schiff-base intermediate with substrate; via topaquinone" evidence="12">
    <location>
        <position position="454"/>
    </location>
</feature>
<dbReference type="Pfam" id="PF01179">
    <property type="entry name" value="Cu_amine_oxid"/>
    <property type="match status" value="1"/>
</dbReference>
<dbReference type="RefSeq" id="XP_040631945.1">
    <property type="nucleotide sequence ID" value="XM_040776183.1"/>
</dbReference>
<dbReference type="PANTHER" id="PTHR10638">
    <property type="entry name" value="COPPER AMINE OXIDASE"/>
    <property type="match status" value="1"/>
</dbReference>
<proteinExistence type="inferred from homology"/>
<dbReference type="Gene3D" id="3.10.450.40">
    <property type="match status" value="2"/>
</dbReference>
<keyword evidence="19" id="KW-1185">Reference proteome</keyword>
<evidence type="ECO:0000256" key="5">
    <source>
        <dbReference type="ARBA" id="ARBA00011738"/>
    </source>
</evidence>
<dbReference type="GeneID" id="63691245"/>
<keyword evidence="9 14" id="KW-0186">Copper</keyword>
<evidence type="ECO:0000256" key="13">
    <source>
        <dbReference type="PIRSR" id="PIRSR600269-51"/>
    </source>
</evidence>